<organism evidence="2 3">
    <name type="scientific">Streptosporangium subroseum</name>
    <dbReference type="NCBI Taxonomy" id="106412"/>
    <lineage>
        <taxon>Bacteria</taxon>
        <taxon>Bacillati</taxon>
        <taxon>Actinomycetota</taxon>
        <taxon>Actinomycetes</taxon>
        <taxon>Streptosporangiales</taxon>
        <taxon>Streptosporangiaceae</taxon>
        <taxon>Streptosporangium</taxon>
    </lineage>
</organism>
<evidence type="ECO:0000313" key="2">
    <source>
        <dbReference type="EMBL" id="SNT63615.1"/>
    </source>
</evidence>
<sequence length="146" mass="16616">MFGLDQVQLTLILLLFVIIWLGVRQWRAKRGVAQVHIKLYLFTPIGIQVRAHDLIEAGRFADAVRLISEESEISQPEAEEVARALRADHVLPELPMLEKEDLSVRVRDLVADGRRKEAVFLVRSEEKMRQRAAEAFVDSVAPEPHA</sequence>
<keyword evidence="1" id="KW-0472">Membrane</keyword>
<keyword evidence="3" id="KW-1185">Reference proteome</keyword>
<gene>
    <name evidence="2" type="ORF">SAMN05216276_11035</name>
</gene>
<keyword evidence="1" id="KW-0812">Transmembrane</keyword>
<dbReference type="RefSeq" id="WP_179282612.1">
    <property type="nucleotide sequence ID" value="NZ_FZOD01000103.1"/>
</dbReference>
<keyword evidence="1" id="KW-1133">Transmembrane helix</keyword>
<evidence type="ECO:0000313" key="3">
    <source>
        <dbReference type="Proteomes" id="UP000198282"/>
    </source>
</evidence>
<evidence type="ECO:0000256" key="1">
    <source>
        <dbReference type="SAM" id="Phobius"/>
    </source>
</evidence>
<proteinExistence type="predicted"/>
<protein>
    <submittedName>
        <fullName evidence="2">Uncharacterized protein</fullName>
    </submittedName>
</protein>
<reference evidence="2 3" key="1">
    <citation type="submission" date="2017-06" db="EMBL/GenBank/DDBJ databases">
        <authorList>
            <person name="Kim H.J."/>
            <person name="Triplett B.A."/>
        </authorList>
    </citation>
    <scope>NUCLEOTIDE SEQUENCE [LARGE SCALE GENOMIC DNA]</scope>
    <source>
        <strain evidence="2 3">CGMCC 4.2132</strain>
    </source>
</reference>
<dbReference type="EMBL" id="FZOD01000103">
    <property type="protein sequence ID" value="SNT63615.1"/>
    <property type="molecule type" value="Genomic_DNA"/>
</dbReference>
<accession>A0A239P9I9</accession>
<dbReference type="Proteomes" id="UP000198282">
    <property type="component" value="Unassembled WGS sequence"/>
</dbReference>
<feature type="transmembrane region" description="Helical" evidence="1">
    <location>
        <begin position="6"/>
        <end position="23"/>
    </location>
</feature>
<dbReference type="AlphaFoldDB" id="A0A239P9I9"/>
<name>A0A239P9I9_9ACTN</name>